<keyword evidence="5 8" id="KW-0233">DNA recombination</keyword>
<keyword evidence="11" id="KW-1185">Reference proteome</keyword>
<dbReference type="InterPro" id="IPR003717">
    <property type="entry name" value="RecO"/>
</dbReference>
<dbReference type="InterPro" id="IPR042242">
    <property type="entry name" value="RecO_C"/>
</dbReference>
<dbReference type="InterPro" id="IPR037278">
    <property type="entry name" value="ARFGAP/RecO"/>
</dbReference>
<evidence type="ECO:0000256" key="6">
    <source>
        <dbReference type="ARBA" id="ARBA00023204"/>
    </source>
</evidence>
<sequence length="255" mass="27754">MPSREHYKDEAFVVRTHDFGEADRIVVLLTRDHGLVRAVAKGVRRTKSRFGSRIQRFVQLSMLLYPGRNLALIAEADTIAYFGAGIIEDYNRYTAGCAALDCAAAVVGVAEGEAEIFDEVAQFFQYLQHAADPVLLLDALLLRLMRHAGWAPSLFDCANCGDPGPHCAFAPAAGGAVCSQCRPVGSMKPAPAVLRLMWHMANRDLATIAPTASQLGEVFPGGSTALCAEAHRLTRAHLQYHLERNFVSLAMLSED</sequence>
<evidence type="ECO:0000259" key="9">
    <source>
        <dbReference type="Pfam" id="PF11967"/>
    </source>
</evidence>
<dbReference type="GO" id="GO:0006302">
    <property type="term" value="P:double-strand break repair"/>
    <property type="evidence" value="ECO:0007669"/>
    <property type="project" value="TreeGrafter"/>
</dbReference>
<keyword evidence="6 8" id="KW-0234">DNA repair</keyword>
<dbReference type="EMBL" id="CP033896">
    <property type="protein sequence ID" value="AZA14059.1"/>
    <property type="molecule type" value="Genomic_DNA"/>
</dbReference>
<dbReference type="SUPFAM" id="SSF50249">
    <property type="entry name" value="Nucleic acid-binding proteins"/>
    <property type="match status" value="1"/>
</dbReference>
<protein>
    <recommendedName>
        <fullName evidence="3 8">DNA repair protein RecO</fullName>
    </recommendedName>
    <alternativeName>
        <fullName evidence="7 8">Recombination protein O</fullName>
    </alternativeName>
</protein>
<dbReference type="SUPFAM" id="SSF57863">
    <property type="entry name" value="ArfGap/RecO-like zinc finger"/>
    <property type="match status" value="1"/>
</dbReference>
<comment type="similarity">
    <text evidence="2 8">Belongs to the RecO family.</text>
</comment>
<evidence type="ECO:0000313" key="11">
    <source>
        <dbReference type="Proteomes" id="UP000269019"/>
    </source>
</evidence>
<evidence type="ECO:0000256" key="8">
    <source>
        <dbReference type="HAMAP-Rule" id="MF_00201"/>
    </source>
</evidence>
<dbReference type="PANTHER" id="PTHR33991">
    <property type="entry name" value="DNA REPAIR PROTEIN RECO"/>
    <property type="match status" value="1"/>
</dbReference>
<dbReference type="PANTHER" id="PTHR33991:SF1">
    <property type="entry name" value="DNA REPAIR PROTEIN RECO"/>
    <property type="match status" value="1"/>
</dbReference>
<dbReference type="GO" id="GO:0006310">
    <property type="term" value="P:DNA recombination"/>
    <property type="evidence" value="ECO:0007669"/>
    <property type="project" value="UniProtKB-UniRule"/>
</dbReference>
<dbReference type="RefSeq" id="WP_123928968.1">
    <property type="nucleotide sequence ID" value="NZ_CP033896.1"/>
</dbReference>
<comment type="function">
    <text evidence="1 8">Involved in DNA repair and RecF pathway recombination.</text>
</comment>
<evidence type="ECO:0000313" key="10">
    <source>
        <dbReference type="EMBL" id="AZA14059.1"/>
    </source>
</evidence>
<dbReference type="Gene3D" id="1.20.1440.120">
    <property type="entry name" value="Recombination protein O, C-terminal domain"/>
    <property type="match status" value="1"/>
</dbReference>
<proteinExistence type="inferred from homology"/>
<dbReference type="Pfam" id="PF11967">
    <property type="entry name" value="RecO_N"/>
    <property type="match status" value="1"/>
</dbReference>
<organism evidence="10 11">
    <name type="scientific">Corynebacterium choanae</name>
    <dbReference type="NCBI Taxonomy" id="1862358"/>
    <lineage>
        <taxon>Bacteria</taxon>
        <taxon>Bacillati</taxon>
        <taxon>Actinomycetota</taxon>
        <taxon>Actinomycetes</taxon>
        <taxon>Mycobacteriales</taxon>
        <taxon>Corynebacteriaceae</taxon>
        <taxon>Corynebacterium</taxon>
    </lineage>
</organism>
<dbReference type="KEGG" id="ccho:CCHOA_08350"/>
<evidence type="ECO:0000256" key="4">
    <source>
        <dbReference type="ARBA" id="ARBA00022763"/>
    </source>
</evidence>
<dbReference type="InterPro" id="IPR012340">
    <property type="entry name" value="NA-bd_OB-fold"/>
</dbReference>
<dbReference type="GO" id="GO:0043590">
    <property type="term" value="C:bacterial nucleoid"/>
    <property type="evidence" value="ECO:0007669"/>
    <property type="project" value="TreeGrafter"/>
</dbReference>
<dbReference type="AlphaFoldDB" id="A0A3G6J829"/>
<evidence type="ECO:0000256" key="5">
    <source>
        <dbReference type="ARBA" id="ARBA00023172"/>
    </source>
</evidence>
<dbReference type="OrthoDB" id="9812244at2"/>
<feature type="domain" description="DNA replication/recombination mediator RecO N-terminal" evidence="9">
    <location>
        <begin position="7"/>
        <end position="82"/>
    </location>
</feature>
<evidence type="ECO:0000256" key="1">
    <source>
        <dbReference type="ARBA" id="ARBA00003065"/>
    </source>
</evidence>
<evidence type="ECO:0000256" key="3">
    <source>
        <dbReference type="ARBA" id="ARBA00021310"/>
    </source>
</evidence>
<reference evidence="10 11" key="1">
    <citation type="submission" date="2018-11" db="EMBL/GenBank/DDBJ databases">
        <authorList>
            <person name="Kleinhagauer T."/>
            <person name="Glaeser S.P."/>
            <person name="Spergser J."/>
            <person name="Ruckert C."/>
            <person name="Kaempfer P."/>
            <person name="Busse H.-J."/>
        </authorList>
    </citation>
    <scope>NUCLEOTIDE SEQUENCE [LARGE SCALE GENOMIC DNA]</scope>
    <source>
        <strain evidence="10 11">200CH</strain>
    </source>
</reference>
<dbReference type="Proteomes" id="UP000269019">
    <property type="component" value="Chromosome"/>
</dbReference>
<dbReference type="Pfam" id="PF02565">
    <property type="entry name" value="RecO_C"/>
    <property type="match status" value="1"/>
</dbReference>
<dbReference type="NCBIfam" id="TIGR00613">
    <property type="entry name" value="reco"/>
    <property type="match status" value="1"/>
</dbReference>
<dbReference type="InterPro" id="IPR022572">
    <property type="entry name" value="DNA_rep/recomb_RecO_N"/>
</dbReference>
<name>A0A3G6J829_9CORY</name>
<dbReference type="Gene3D" id="2.40.50.140">
    <property type="entry name" value="Nucleic acid-binding proteins"/>
    <property type="match status" value="1"/>
</dbReference>
<evidence type="ECO:0000256" key="7">
    <source>
        <dbReference type="ARBA" id="ARBA00033409"/>
    </source>
</evidence>
<accession>A0A3G6J829</accession>
<keyword evidence="4 8" id="KW-0227">DNA damage</keyword>
<gene>
    <name evidence="8 10" type="primary">recO</name>
    <name evidence="10" type="ORF">CCHOA_08350</name>
</gene>
<evidence type="ECO:0000256" key="2">
    <source>
        <dbReference type="ARBA" id="ARBA00007452"/>
    </source>
</evidence>
<dbReference type="HAMAP" id="MF_00201">
    <property type="entry name" value="RecO"/>
    <property type="match status" value="1"/>
</dbReference>